<accession>A0A0Z8KWM4</accession>
<dbReference type="GO" id="GO:0003677">
    <property type="term" value="F:DNA binding"/>
    <property type="evidence" value="ECO:0007669"/>
    <property type="project" value="InterPro"/>
</dbReference>
<dbReference type="Gene3D" id="1.25.40.10">
    <property type="entry name" value="Tetratricopeptide repeat domain"/>
    <property type="match status" value="1"/>
</dbReference>
<dbReference type="CDD" id="cd00093">
    <property type="entry name" value="HTH_XRE"/>
    <property type="match status" value="1"/>
</dbReference>
<reference evidence="1 2" key="1">
    <citation type="submission" date="2016-02" db="EMBL/GenBank/DDBJ databases">
        <authorList>
            <consortium name="Pathogen Informatics"/>
        </authorList>
    </citation>
    <scope>NUCLEOTIDE SEQUENCE [LARGE SCALE GENOMIC DNA]</scope>
    <source>
        <strain evidence="1 2">LSS8</strain>
    </source>
</reference>
<evidence type="ECO:0000313" key="1">
    <source>
        <dbReference type="EMBL" id="CYV79628.1"/>
    </source>
</evidence>
<dbReference type="Proteomes" id="UP000072933">
    <property type="component" value="Unassembled WGS sequence"/>
</dbReference>
<name>A0A0Z8KWM4_STRSU</name>
<dbReference type="InterPro" id="IPR053163">
    <property type="entry name" value="HTH-type_regulator_Rgg"/>
</dbReference>
<dbReference type="RefSeq" id="WP_024405534.1">
    <property type="nucleotide sequence ID" value="NZ_CAMUSF010000001.1"/>
</dbReference>
<sequence length="284" mass="33651">MQSIGDKIKTRRKLLGLSQQNLAEGICEQSLISKIERNNYIPHADVLYKIAKKLQVDINLFFNDSFETINDLQSFVTMSSKLLEHRNYTDLEYIYNLEKNKKKIFSEDEQHYLTWIESLILFYNYNQEEKAIRLLKNLVGSLTENKNIFLKVLNTLTNFYSNTKHNDEYEENYKKLLQIYSTKEFQLKEDIEGYIRLKYNYAHHLTINGQIIEALEIALDTIDFCKKNNTVYQMPSLLLLVANSCEKFLSKEEILEYYFDAKTLAKLYGNEVLYLKIKKYLSNL</sequence>
<dbReference type="SMART" id="SM00530">
    <property type="entry name" value="HTH_XRE"/>
    <property type="match status" value="1"/>
</dbReference>
<dbReference type="Pfam" id="PF01381">
    <property type="entry name" value="HTH_3"/>
    <property type="match status" value="1"/>
</dbReference>
<dbReference type="InterPro" id="IPR010982">
    <property type="entry name" value="Lambda_DNA-bd_dom_sf"/>
</dbReference>
<dbReference type="AlphaFoldDB" id="A0A0Z8KWM4"/>
<dbReference type="InterPro" id="IPR001387">
    <property type="entry name" value="Cro/C1-type_HTH"/>
</dbReference>
<dbReference type="SUPFAM" id="SSF47413">
    <property type="entry name" value="lambda repressor-like DNA-binding domains"/>
    <property type="match status" value="1"/>
</dbReference>
<proteinExistence type="predicted"/>
<dbReference type="PROSITE" id="PS50943">
    <property type="entry name" value="HTH_CROC1"/>
    <property type="match status" value="1"/>
</dbReference>
<dbReference type="EMBL" id="FIID01000010">
    <property type="protein sequence ID" value="CYV79628.1"/>
    <property type="molecule type" value="Genomic_DNA"/>
</dbReference>
<dbReference type="PANTHER" id="PTHR37038">
    <property type="entry name" value="TRANSCRIPTIONAL REGULATOR-RELATED"/>
    <property type="match status" value="1"/>
</dbReference>
<evidence type="ECO:0000313" key="2">
    <source>
        <dbReference type="Proteomes" id="UP000072933"/>
    </source>
</evidence>
<protein>
    <submittedName>
        <fullName evidence="1">Transcriptional regulator PlcR</fullName>
    </submittedName>
</protein>
<organism evidence="1 2">
    <name type="scientific">Streptococcus suis</name>
    <dbReference type="NCBI Taxonomy" id="1307"/>
    <lineage>
        <taxon>Bacteria</taxon>
        <taxon>Bacillati</taxon>
        <taxon>Bacillota</taxon>
        <taxon>Bacilli</taxon>
        <taxon>Lactobacillales</taxon>
        <taxon>Streptococcaceae</taxon>
        <taxon>Streptococcus</taxon>
    </lineage>
</organism>
<dbReference type="InterPro" id="IPR011990">
    <property type="entry name" value="TPR-like_helical_dom_sf"/>
</dbReference>
<gene>
    <name evidence="1" type="ORF">ERS132370_01060</name>
</gene>
<dbReference type="PANTHER" id="PTHR37038:SF14">
    <property type="entry name" value="TRANSCRIPTIONAL ACTIVATOR"/>
    <property type="match status" value="1"/>
</dbReference>